<dbReference type="GO" id="GO:0000428">
    <property type="term" value="C:DNA-directed RNA polymerase complex"/>
    <property type="evidence" value="ECO:0007669"/>
    <property type="project" value="UniProtKB-KW"/>
</dbReference>
<evidence type="ECO:0000256" key="5">
    <source>
        <dbReference type="ARBA" id="ARBA00025751"/>
    </source>
</evidence>
<evidence type="ECO:0000256" key="1">
    <source>
        <dbReference type="ARBA" id="ARBA00004123"/>
    </source>
</evidence>
<comment type="subcellular location">
    <subcellularLocation>
        <location evidence="1">Nucleus</location>
    </subcellularLocation>
</comment>
<dbReference type="InterPro" id="IPR036603">
    <property type="entry name" value="RBP11-like"/>
</dbReference>
<feature type="domain" description="DNA-directed RNA polymerase RBP11-like dimerisation" evidence="7">
    <location>
        <begin position="17"/>
        <end position="90"/>
    </location>
</feature>
<dbReference type="HAMAP" id="MF_00261">
    <property type="entry name" value="RNApol_arch_Rpo11"/>
    <property type="match status" value="1"/>
</dbReference>
<keyword evidence="2 9" id="KW-0240">DNA-directed RNA polymerase</keyword>
<name>A0ABM1MLS7_NICVS</name>
<protein>
    <recommendedName>
        <fullName evidence="6">DNA-directed RNA polymerase I subunit D</fullName>
    </recommendedName>
</protein>
<sequence>MPVSQLADVGDNNEECKTFVFEQEGHTLGNALRCIISNYKDVEFCGYTVPHPSEDKMHFRIQMCKGGTAIDALKRGLKDLILVCEHTEKQFDEEFLSFSAKNGLNL</sequence>
<proteinExistence type="inferred from homology"/>
<evidence type="ECO:0000313" key="9">
    <source>
        <dbReference type="RefSeq" id="XP_017775527.1"/>
    </source>
</evidence>
<evidence type="ECO:0000256" key="4">
    <source>
        <dbReference type="ARBA" id="ARBA00023242"/>
    </source>
</evidence>
<reference evidence="9" key="1">
    <citation type="submission" date="2025-08" db="UniProtKB">
        <authorList>
            <consortium name="RefSeq"/>
        </authorList>
    </citation>
    <scope>IDENTIFICATION</scope>
    <source>
        <tissue evidence="9">Whole Larva</tissue>
    </source>
</reference>
<comment type="similarity">
    <text evidence="5">Belongs to the archaeal Rpo11/eukaryotic RPB11/RPC19 RNA polymerase subunit family.</text>
</comment>
<evidence type="ECO:0000259" key="7">
    <source>
        <dbReference type="Pfam" id="PF13656"/>
    </source>
</evidence>
<dbReference type="InterPro" id="IPR009025">
    <property type="entry name" value="RBP11-like_dimer"/>
</dbReference>
<evidence type="ECO:0000256" key="2">
    <source>
        <dbReference type="ARBA" id="ARBA00022478"/>
    </source>
</evidence>
<dbReference type="CDD" id="cd07029">
    <property type="entry name" value="RNAP_I_III_AC19"/>
    <property type="match status" value="1"/>
</dbReference>
<keyword evidence="3" id="KW-0804">Transcription</keyword>
<dbReference type="Pfam" id="PF13656">
    <property type="entry name" value="RNA_pol_L_2"/>
    <property type="match status" value="1"/>
</dbReference>
<dbReference type="Gene3D" id="3.30.1360.10">
    <property type="entry name" value="RNA polymerase, RBP11-like subunit"/>
    <property type="match status" value="1"/>
</dbReference>
<gene>
    <name evidence="9" type="primary">LOC108561919</name>
</gene>
<dbReference type="PANTHER" id="PTHR13946:SF28">
    <property type="entry name" value="DNA-DIRECTED RNA POLYMERASES I AND III SUBUNIT RPAC2"/>
    <property type="match status" value="1"/>
</dbReference>
<accession>A0ABM1MLS7</accession>
<dbReference type="GeneID" id="108561919"/>
<dbReference type="InterPro" id="IPR022905">
    <property type="entry name" value="Rpo11-like"/>
</dbReference>
<dbReference type="PANTHER" id="PTHR13946">
    <property type="entry name" value="DNA-DIRECTED RNA POLYMERASE I,II,III"/>
    <property type="match status" value="1"/>
</dbReference>
<dbReference type="RefSeq" id="XP_017775527.1">
    <property type="nucleotide sequence ID" value="XM_017920038.1"/>
</dbReference>
<dbReference type="SUPFAM" id="SSF55257">
    <property type="entry name" value="RBP11-like subunits of RNA polymerase"/>
    <property type="match status" value="1"/>
</dbReference>
<keyword evidence="8" id="KW-1185">Reference proteome</keyword>
<keyword evidence="4" id="KW-0539">Nucleus</keyword>
<dbReference type="PROSITE" id="PS01154">
    <property type="entry name" value="RNA_POL_L_13KD"/>
    <property type="match status" value="1"/>
</dbReference>
<evidence type="ECO:0000256" key="6">
    <source>
        <dbReference type="ARBA" id="ARBA00031757"/>
    </source>
</evidence>
<dbReference type="InterPro" id="IPR033898">
    <property type="entry name" value="RNAP_AC19"/>
</dbReference>
<dbReference type="Proteomes" id="UP000695000">
    <property type="component" value="Unplaced"/>
</dbReference>
<evidence type="ECO:0000313" key="8">
    <source>
        <dbReference type="Proteomes" id="UP000695000"/>
    </source>
</evidence>
<organism evidence="8 9">
    <name type="scientific">Nicrophorus vespilloides</name>
    <name type="common">Boreal carrion beetle</name>
    <dbReference type="NCBI Taxonomy" id="110193"/>
    <lineage>
        <taxon>Eukaryota</taxon>
        <taxon>Metazoa</taxon>
        <taxon>Ecdysozoa</taxon>
        <taxon>Arthropoda</taxon>
        <taxon>Hexapoda</taxon>
        <taxon>Insecta</taxon>
        <taxon>Pterygota</taxon>
        <taxon>Neoptera</taxon>
        <taxon>Endopterygota</taxon>
        <taxon>Coleoptera</taxon>
        <taxon>Polyphaga</taxon>
        <taxon>Staphyliniformia</taxon>
        <taxon>Silphidae</taxon>
        <taxon>Nicrophorinae</taxon>
        <taxon>Nicrophorus</taxon>
    </lineage>
</organism>
<evidence type="ECO:0000256" key="3">
    <source>
        <dbReference type="ARBA" id="ARBA00023163"/>
    </source>
</evidence>
<dbReference type="InterPro" id="IPR008193">
    <property type="entry name" value="RNA_pol_Rpb11_13-16kDa_CS"/>
</dbReference>